<name>A0A3D8IWH2_9HELI</name>
<feature type="transmembrane region" description="Helical" evidence="1">
    <location>
        <begin position="146"/>
        <end position="164"/>
    </location>
</feature>
<keyword evidence="1" id="KW-0472">Membrane</keyword>
<proteinExistence type="predicted"/>
<feature type="transmembrane region" description="Helical" evidence="1">
    <location>
        <begin position="57"/>
        <end position="74"/>
    </location>
</feature>
<dbReference type="EMBL" id="NXLU01000005">
    <property type="protein sequence ID" value="RDU68921.1"/>
    <property type="molecule type" value="Genomic_DNA"/>
</dbReference>
<dbReference type="RefSeq" id="WP_104724863.1">
    <property type="nucleotide sequence ID" value="NZ_FZNE01000009.1"/>
</dbReference>
<evidence type="ECO:0000256" key="1">
    <source>
        <dbReference type="SAM" id="Phobius"/>
    </source>
</evidence>
<feature type="transmembrane region" description="Helical" evidence="1">
    <location>
        <begin position="120"/>
        <end position="139"/>
    </location>
</feature>
<feature type="transmembrane region" description="Helical" evidence="1">
    <location>
        <begin position="28"/>
        <end position="51"/>
    </location>
</feature>
<keyword evidence="1" id="KW-0812">Transmembrane</keyword>
<comment type="caution">
    <text evidence="2">The sequence shown here is derived from an EMBL/GenBank/DDBJ whole genome shotgun (WGS) entry which is preliminary data.</text>
</comment>
<feature type="transmembrane region" description="Helical" evidence="1">
    <location>
        <begin position="95"/>
        <end position="114"/>
    </location>
</feature>
<reference evidence="2 3" key="1">
    <citation type="submission" date="2018-04" db="EMBL/GenBank/DDBJ databases">
        <title>Novel Campyloabacter and Helicobacter Species and Strains.</title>
        <authorList>
            <person name="Mannion A.J."/>
            <person name="Shen Z."/>
            <person name="Fox J.G."/>
        </authorList>
    </citation>
    <scope>NUCLEOTIDE SEQUENCE [LARGE SCALE GENOMIC DNA]</scope>
    <source>
        <strain evidence="2 3">ATCC 700242</strain>
    </source>
</reference>
<dbReference type="AlphaFoldDB" id="A0A3D8IWH2"/>
<keyword evidence="3" id="KW-1185">Reference proteome</keyword>
<organism evidence="2 3">
    <name type="scientific">Helicobacter cholecystus</name>
    <dbReference type="NCBI Taxonomy" id="45498"/>
    <lineage>
        <taxon>Bacteria</taxon>
        <taxon>Pseudomonadati</taxon>
        <taxon>Campylobacterota</taxon>
        <taxon>Epsilonproteobacteria</taxon>
        <taxon>Campylobacterales</taxon>
        <taxon>Helicobacteraceae</taxon>
        <taxon>Helicobacter</taxon>
    </lineage>
</organism>
<evidence type="ECO:0000313" key="3">
    <source>
        <dbReference type="Proteomes" id="UP000257067"/>
    </source>
</evidence>
<gene>
    <name evidence="2" type="ORF">CQA62_04770</name>
</gene>
<keyword evidence="1" id="KW-1133">Transmembrane helix</keyword>
<protein>
    <submittedName>
        <fullName evidence="2">Uncharacterized protein</fullName>
    </submittedName>
</protein>
<dbReference type="Proteomes" id="UP000257067">
    <property type="component" value="Unassembled WGS sequence"/>
</dbReference>
<dbReference type="OrthoDB" id="10005154at2"/>
<evidence type="ECO:0000313" key="2">
    <source>
        <dbReference type="EMBL" id="RDU68921.1"/>
    </source>
</evidence>
<accession>A0A3D8IWH2</accession>
<sequence>MTYNTAVYTITIFCACAYILRHFKYPLILSASIALLCNIPLILSLSITQWLDSICGNPSLLLALLSFCSLLANFKITKDIFPTNTTLILNPRAKIFLFGFGFILFWGNINYLWGIDLFNANFYIQILYALIIVALGYLVQPYLGVLLLLSCIGYLIAGGNIFAFMMDAVLWLYISLSLLLKATLGKLYAH</sequence>